<reference evidence="3 4" key="1">
    <citation type="submission" date="2019-09" db="EMBL/GenBank/DDBJ databases">
        <authorList>
            <person name="Chen X.-Y."/>
        </authorList>
    </citation>
    <scope>NUCLEOTIDE SEQUENCE [LARGE SCALE GENOMIC DNA]</scope>
    <source>
        <strain evidence="3 4">NY5</strain>
    </source>
</reference>
<dbReference type="EMBL" id="VTUX01000001">
    <property type="protein sequence ID" value="KAA1194006.1"/>
    <property type="molecule type" value="Genomic_DNA"/>
</dbReference>
<dbReference type="InterPro" id="IPR000120">
    <property type="entry name" value="Amidase"/>
</dbReference>
<evidence type="ECO:0000259" key="2">
    <source>
        <dbReference type="Pfam" id="PF01425"/>
    </source>
</evidence>
<evidence type="ECO:0000313" key="3">
    <source>
        <dbReference type="EMBL" id="KAA1194006.1"/>
    </source>
</evidence>
<dbReference type="PANTHER" id="PTHR11895">
    <property type="entry name" value="TRANSAMIDASE"/>
    <property type="match status" value="1"/>
</dbReference>
<dbReference type="PANTHER" id="PTHR11895:SF170">
    <property type="entry name" value="AMIDASE"/>
    <property type="match status" value="1"/>
</dbReference>
<keyword evidence="4" id="KW-1185">Reference proteome</keyword>
<evidence type="ECO:0000256" key="1">
    <source>
        <dbReference type="SAM" id="MobiDB-lite"/>
    </source>
</evidence>
<dbReference type="InterPro" id="IPR020556">
    <property type="entry name" value="Amidase_CS"/>
</dbReference>
<dbReference type="RefSeq" id="WP_149609475.1">
    <property type="nucleotide sequence ID" value="NZ_VTUX01000001.1"/>
</dbReference>
<dbReference type="GO" id="GO:0004040">
    <property type="term" value="F:amidase activity"/>
    <property type="evidence" value="ECO:0007669"/>
    <property type="project" value="UniProtKB-EC"/>
</dbReference>
<dbReference type="PROSITE" id="PS00571">
    <property type="entry name" value="AMIDASES"/>
    <property type="match status" value="1"/>
</dbReference>
<feature type="region of interest" description="Disordered" evidence="1">
    <location>
        <begin position="150"/>
        <end position="170"/>
    </location>
</feature>
<proteinExistence type="predicted"/>
<dbReference type="Pfam" id="PF01425">
    <property type="entry name" value="Amidase"/>
    <property type="match status" value="1"/>
</dbReference>
<dbReference type="AlphaFoldDB" id="A0A5B0X3X8"/>
<name>A0A5B0X3X8_9GAMM</name>
<dbReference type="NCBIfam" id="NF005565">
    <property type="entry name" value="PRK07235.1"/>
    <property type="match status" value="1"/>
</dbReference>
<dbReference type="SUPFAM" id="SSF75304">
    <property type="entry name" value="Amidase signature (AS) enzymes"/>
    <property type="match status" value="1"/>
</dbReference>
<dbReference type="InterPro" id="IPR023631">
    <property type="entry name" value="Amidase_dom"/>
</dbReference>
<dbReference type="Proteomes" id="UP000323708">
    <property type="component" value="Unassembled WGS sequence"/>
</dbReference>
<comment type="caution">
    <text evidence="3">The sequence shown here is derived from an EMBL/GenBank/DDBJ whole genome shotgun (WGS) entry which is preliminary data.</text>
</comment>
<gene>
    <name evidence="3" type="ORF">F0M18_00750</name>
</gene>
<dbReference type="InterPro" id="IPR036928">
    <property type="entry name" value="AS_sf"/>
</dbReference>
<protein>
    <submittedName>
        <fullName evidence="3">Amidase</fullName>
        <ecNumber evidence="3">3.5.1.4</ecNumber>
    </submittedName>
</protein>
<feature type="domain" description="Amidase" evidence="2">
    <location>
        <begin position="77"/>
        <end position="482"/>
    </location>
</feature>
<dbReference type="Gene3D" id="3.90.1300.10">
    <property type="entry name" value="Amidase signature (AS) domain"/>
    <property type="match status" value="1"/>
</dbReference>
<evidence type="ECO:0000313" key="4">
    <source>
        <dbReference type="Proteomes" id="UP000323708"/>
    </source>
</evidence>
<organism evidence="3 4">
    <name type="scientific">Pseudohalioglobus sediminis</name>
    <dbReference type="NCBI Taxonomy" id="2606449"/>
    <lineage>
        <taxon>Bacteria</taxon>
        <taxon>Pseudomonadati</taxon>
        <taxon>Pseudomonadota</taxon>
        <taxon>Gammaproteobacteria</taxon>
        <taxon>Cellvibrionales</taxon>
        <taxon>Halieaceae</taxon>
        <taxon>Pseudohalioglobus</taxon>
    </lineage>
</organism>
<sequence length="494" mass="51954">MDTKISEQEFARAATELGISSSDWDAYRPLVEANMEVAALVESVAVPAQEYGERAWRVPTPEDNPLGAWYLHTDIRGTGNGSLSGRTIALKDTVLLAGVPVNGGTTILDGYIPDRDAEIVTRLLQSGARITGKAVCEAYCFSGGSHTSATGPVHNPHHPQHTSGGSSSGSAALVANGDVDMAIGCDQGGSIRVPASYCGIVGMKPTYGLVPYTGILGMNPNIDHTGPMTQNVADNALLLDVLAGADGVDSRQHNPRVSRYSEALGRDVSGLRVGLVTEGFSMGGDDPLVGSAVREAARSLASLGAVVEEVSVPVHAIAGGVGFAGMQSMLTSMFQHDGCLLERPDVVPRGYLAHQRQWRERIDELPDHLRISLLSSQILGNRYGYEYVSRAQEALPVVRAGYDAALSSYDALVMPTTPTTAPLIPAADASVAENMAAALGPLVNTIAFNNTHHPALSVPCGTIDGLPVGMMLVGRHWEESTLYSLAHALEQSLG</sequence>
<dbReference type="EC" id="3.5.1.4" evidence="3"/>
<keyword evidence="3" id="KW-0378">Hydrolase</keyword>
<accession>A0A5B0X3X8</accession>